<keyword evidence="3" id="KW-1185">Reference proteome</keyword>
<dbReference type="PANTHER" id="PTHR43975">
    <property type="entry name" value="ZGC:101858"/>
    <property type="match status" value="1"/>
</dbReference>
<organism evidence="2 3">
    <name type="scientific">Actinomadura violacea</name>
    <dbReference type="NCBI Taxonomy" id="2819934"/>
    <lineage>
        <taxon>Bacteria</taxon>
        <taxon>Bacillati</taxon>
        <taxon>Actinomycetota</taxon>
        <taxon>Actinomycetes</taxon>
        <taxon>Streptosporangiales</taxon>
        <taxon>Thermomonosporaceae</taxon>
        <taxon>Actinomadura</taxon>
    </lineage>
</organism>
<dbReference type="PANTHER" id="PTHR43975:SF2">
    <property type="entry name" value="EG:BACR7A4.14 PROTEIN-RELATED"/>
    <property type="match status" value="1"/>
</dbReference>
<evidence type="ECO:0000313" key="3">
    <source>
        <dbReference type="Proteomes" id="UP000680206"/>
    </source>
</evidence>
<dbReference type="InterPro" id="IPR036291">
    <property type="entry name" value="NAD(P)-bd_dom_sf"/>
</dbReference>
<dbReference type="Pfam" id="PF13561">
    <property type="entry name" value="adh_short_C2"/>
    <property type="match status" value="1"/>
</dbReference>
<sequence length="243" mass="24956">MVITGGGSGIGRATAHAFADAGEAVLIVGRSAEALAETARGRDHIHVLPLDITTPGAAAAVVETALRELGRIDVLVNNAGIARYADLPSLEREAVEAQIATNLVAPVFLTQRALDALTDTKGVVVNLSSSGSVGLRTMPGNAVYCATKVALDALTRNWSVELASRGIRVVAVAPGVVDTGVALRAGMPEAEYDAFLKRISAQIPSGRVGTPEDIAWWIVTVTAAPSGYLNGALLPVDGALSLT</sequence>
<accession>A0ABS3S0W8</accession>
<dbReference type="SUPFAM" id="SSF51735">
    <property type="entry name" value="NAD(P)-binding Rossmann-fold domains"/>
    <property type="match status" value="1"/>
</dbReference>
<gene>
    <name evidence="2" type="ORF">J4709_34250</name>
</gene>
<dbReference type="Gene3D" id="3.40.50.720">
    <property type="entry name" value="NAD(P)-binding Rossmann-like Domain"/>
    <property type="match status" value="1"/>
</dbReference>
<dbReference type="PRINTS" id="PR00081">
    <property type="entry name" value="GDHRDH"/>
</dbReference>
<dbReference type="PRINTS" id="PR00080">
    <property type="entry name" value="SDRFAMILY"/>
</dbReference>
<dbReference type="Proteomes" id="UP000680206">
    <property type="component" value="Unassembled WGS sequence"/>
</dbReference>
<evidence type="ECO:0000313" key="2">
    <source>
        <dbReference type="EMBL" id="MBO2462643.1"/>
    </source>
</evidence>
<dbReference type="InterPro" id="IPR002347">
    <property type="entry name" value="SDR_fam"/>
</dbReference>
<evidence type="ECO:0000259" key="1">
    <source>
        <dbReference type="SMART" id="SM00822"/>
    </source>
</evidence>
<reference evidence="2 3" key="1">
    <citation type="submission" date="2021-03" db="EMBL/GenBank/DDBJ databases">
        <title>Actinomadura violae sp. nov., isolated from lichen in Thailand.</title>
        <authorList>
            <person name="Kanchanasin P."/>
            <person name="Saeng-In P."/>
            <person name="Phongsopitanun W."/>
            <person name="Yuki M."/>
            <person name="Kudo T."/>
            <person name="Ohkuma M."/>
            <person name="Tanasupawat S."/>
        </authorList>
    </citation>
    <scope>NUCLEOTIDE SEQUENCE [LARGE SCALE GENOMIC DNA]</scope>
    <source>
        <strain evidence="2 3">LCR2-06</strain>
    </source>
</reference>
<feature type="domain" description="Ketoreductase" evidence="1">
    <location>
        <begin position="2"/>
        <end position="180"/>
    </location>
</feature>
<protein>
    <submittedName>
        <fullName evidence="2">SDR family oxidoreductase</fullName>
    </submittedName>
</protein>
<dbReference type="SMART" id="SM00822">
    <property type="entry name" value="PKS_KR"/>
    <property type="match status" value="1"/>
</dbReference>
<name>A0ABS3S0W8_9ACTN</name>
<dbReference type="InterPro" id="IPR057326">
    <property type="entry name" value="KR_dom"/>
</dbReference>
<dbReference type="EMBL" id="JAGEPF010000023">
    <property type="protein sequence ID" value="MBO2462643.1"/>
    <property type="molecule type" value="Genomic_DNA"/>
</dbReference>
<comment type="caution">
    <text evidence="2">The sequence shown here is derived from an EMBL/GenBank/DDBJ whole genome shotgun (WGS) entry which is preliminary data.</text>
</comment>
<proteinExistence type="predicted"/>